<sequence length="207" mass="21712">MGNSRLRKAETAAQSKIRKCFDTGPERFGAGKGGVGVEFGRAMGELGRWDAGGPGQTSRDKEPAALCGSLRQGTVRYNSTASKVPLRCRLTGWLNMQNTGPPSSPRRTIVLAAHVLFGRVELPLGMGPGTGRTGEGVFPLTLSASTASPGEACEGQAPEAGVTITGPSTTPFRDAIRLQGKSVPTGSPPSTPPRCAYLWESAVLFRR</sequence>
<evidence type="ECO:0000256" key="1">
    <source>
        <dbReference type="SAM" id="MobiDB-lite"/>
    </source>
</evidence>
<keyword evidence="3" id="KW-1185">Reference proteome</keyword>
<evidence type="ECO:0000313" key="2">
    <source>
        <dbReference type="EMBL" id="KAK0718845.1"/>
    </source>
</evidence>
<evidence type="ECO:0000313" key="3">
    <source>
        <dbReference type="Proteomes" id="UP001172159"/>
    </source>
</evidence>
<dbReference type="EMBL" id="JAUKTV010000013">
    <property type="protein sequence ID" value="KAK0718845.1"/>
    <property type="molecule type" value="Genomic_DNA"/>
</dbReference>
<dbReference type="Proteomes" id="UP001172159">
    <property type="component" value="Unassembled WGS sequence"/>
</dbReference>
<proteinExistence type="predicted"/>
<protein>
    <submittedName>
        <fullName evidence="2">Uncharacterized protein</fullName>
    </submittedName>
</protein>
<name>A0AA40AN48_9PEZI</name>
<gene>
    <name evidence="2" type="ORF">B0T21DRAFT_424849</name>
</gene>
<dbReference type="AlphaFoldDB" id="A0AA40AN48"/>
<comment type="caution">
    <text evidence="2">The sequence shown here is derived from an EMBL/GenBank/DDBJ whole genome shotgun (WGS) entry which is preliminary data.</text>
</comment>
<feature type="region of interest" description="Disordered" evidence="1">
    <location>
        <begin position="149"/>
        <end position="168"/>
    </location>
</feature>
<accession>A0AA40AN48</accession>
<organism evidence="2 3">
    <name type="scientific">Apiosordaria backusii</name>
    <dbReference type="NCBI Taxonomy" id="314023"/>
    <lineage>
        <taxon>Eukaryota</taxon>
        <taxon>Fungi</taxon>
        <taxon>Dikarya</taxon>
        <taxon>Ascomycota</taxon>
        <taxon>Pezizomycotina</taxon>
        <taxon>Sordariomycetes</taxon>
        <taxon>Sordariomycetidae</taxon>
        <taxon>Sordariales</taxon>
        <taxon>Lasiosphaeriaceae</taxon>
        <taxon>Apiosordaria</taxon>
    </lineage>
</organism>
<reference evidence="2" key="1">
    <citation type="submission" date="2023-06" db="EMBL/GenBank/DDBJ databases">
        <title>Genome-scale phylogeny and comparative genomics of the fungal order Sordariales.</title>
        <authorList>
            <consortium name="Lawrence Berkeley National Laboratory"/>
            <person name="Hensen N."/>
            <person name="Bonometti L."/>
            <person name="Westerberg I."/>
            <person name="Brannstrom I.O."/>
            <person name="Guillou S."/>
            <person name="Cros-Aarteil S."/>
            <person name="Calhoun S."/>
            <person name="Haridas S."/>
            <person name="Kuo A."/>
            <person name="Mondo S."/>
            <person name="Pangilinan J."/>
            <person name="Riley R."/>
            <person name="Labutti K."/>
            <person name="Andreopoulos B."/>
            <person name="Lipzen A."/>
            <person name="Chen C."/>
            <person name="Yanf M."/>
            <person name="Daum C."/>
            <person name="Ng V."/>
            <person name="Clum A."/>
            <person name="Steindorff A."/>
            <person name="Ohm R."/>
            <person name="Martin F."/>
            <person name="Silar P."/>
            <person name="Natvig D."/>
            <person name="Lalanne C."/>
            <person name="Gautier V."/>
            <person name="Ament-Velasquez S.L."/>
            <person name="Kruys A."/>
            <person name="Hutchinson M.I."/>
            <person name="Powell A.J."/>
            <person name="Barry K."/>
            <person name="Miller A.N."/>
            <person name="Grigoriev I.V."/>
            <person name="Debuchy R."/>
            <person name="Gladieux P."/>
            <person name="Thoren M.H."/>
            <person name="Johannesson H."/>
        </authorList>
    </citation>
    <scope>NUCLEOTIDE SEQUENCE</scope>
    <source>
        <strain evidence="2">CBS 540.89</strain>
    </source>
</reference>